<dbReference type="SUPFAM" id="SSF81296">
    <property type="entry name" value="E set domains"/>
    <property type="match status" value="1"/>
</dbReference>
<feature type="domain" description="Arrestin C-terminal-like" evidence="4">
    <location>
        <begin position="179"/>
        <end position="339"/>
    </location>
</feature>
<comment type="similarity">
    <text evidence="1">Belongs to the arrestin family.</text>
</comment>
<protein>
    <recommendedName>
        <fullName evidence="4">Arrestin C-terminal-like domain-containing protein</fullName>
    </recommendedName>
</protein>
<reference evidence="6" key="3">
    <citation type="submission" date="2025-08" db="UniProtKB">
        <authorList>
            <consortium name="RefSeq"/>
        </authorList>
    </citation>
    <scope>IDENTIFICATION</scope>
    <source>
        <strain evidence="6">CBS 342.82</strain>
    </source>
</reference>
<feature type="compositionally biased region" description="Low complexity" evidence="3">
    <location>
        <begin position="567"/>
        <end position="582"/>
    </location>
</feature>
<dbReference type="PANTHER" id="PTHR11188:SF17">
    <property type="entry name" value="FI21816P1"/>
    <property type="match status" value="1"/>
</dbReference>
<comment type="subunit">
    <text evidence="2">Interacts with hulA.</text>
</comment>
<dbReference type="GO" id="GO:0005886">
    <property type="term" value="C:plasma membrane"/>
    <property type="evidence" value="ECO:0007669"/>
    <property type="project" value="TreeGrafter"/>
</dbReference>
<dbReference type="GeneID" id="54357375"/>
<dbReference type="InterPro" id="IPR014752">
    <property type="entry name" value="Arrestin-like_C"/>
</dbReference>
<dbReference type="OrthoDB" id="2333384at2759"/>
<accession>A0A6J3M602</accession>
<feature type="compositionally biased region" description="Polar residues" evidence="3">
    <location>
        <begin position="482"/>
        <end position="491"/>
    </location>
</feature>
<evidence type="ECO:0000313" key="6">
    <source>
        <dbReference type="RefSeq" id="XP_033460517.1"/>
    </source>
</evidence>
<proteinExistence type="inferred from homology"/>
<dbReference type="SMART" id="SM01017">
    <property type="entry name" value="Arrestin_C"/>
    <property type="match status" value="1"/>
</dbReference>
<evidence type="ECO:0000259" key="4">
    <source>
        <dbReference type="SMART" id="SM01017"/>
    </source>
</evidence>
<dbReference type="Pfam" id="PF02752">
    <property type="entry name" value="Arrestin_C"/>
    <property type="match status" value="1"/>
</dbReference>
<gene>
    <name evidence="6" type="ORF">K489DRAFT_197016</name>
</gene>
<dbReference type="GO" id="GO:0030674">
    <property type="term" value="F:protein-macromolecule adaptor activity"/>
    <property type="evidence" value="ECO:0007669"/>
    <property type="project" value="TreeGrafter"/>
</dbReference>
<dbReference type="GO" id="GO:0031625">
    <property type="term" value="F:ubiquitin protein ligase binding"/>
    <property type="evidence" value="ECO:0007669"/>
    <property type="project" value="TreeGrafter"/>
</dbReference>
<feature type="region of interest" description="Disordered" evidence="3">
    <location>
        <begin position="443"/>
        <end position="518"/>
    </location>
</feature>
<dbReference type="InterPro" id="IPR050357">
    <property type="entry name" value="Arrestin_domain-protein"/>
</dbReference>
<dbReference type="AlphaFoldDB" id="A0A6J3M602"/>
<reference evidence="6" key="1">
    <citation type="submission" date="2020-01" db="EMBL/GenBank/DDBJ databases">
        <authorList>
            <consortium name="DOE Joint Genome Institute"/>
            <person name="Haridas S."/>
            <person name="Albert R."/>
            <person name="Binder M."/>
            <person name="Bloem J."/>
            <person name="Labutti K."/>
            <person name="Salamov A."/>
            <person name="Andreopoulos B."/>
            <person name="Baker S.E."/>
            <person name="Barry K."/>
            <person name="Bills G."/>
            <person name="Bluhm B.H."/>
            <person name="Cannon C."/>
            <person name="Castanera R."/>
            <person name="Culley D.E."/>
            <person name="Daum C."/>
            <person name="Ezra D."/>
            <person name="Gonzalez J.B."/>
            <person name="Henrissat B."/>
            <person name="Kuo A."/>
            <person name="Liang C."/>
            <person name="Lipzen A."/>
            <person name="Lutzoni F."/>
            <person name="Magnuson J."/>
            <person name="Mondo S."/>
            <person name="Nolan M."/>
            <person name="Ohm R."/>
            <person name="Pangilinan J."/>
            <person name="Park H.-J."/>
            <person name="Ramirez L."/>
            <person name="Alfaro M."/>
            <person name="Sun H."/>
            <person name="Tritt A."/>
            <person name="Yoshinaga Y."/>
            <person name="Zwiers L.-H."/>
            <person name="Turgeon B.G."/>
            <person name="Goodwin S.B."/>
            <person name="Spatafora J.W."/>
            <person name="Crous P.W."/>
            <person name="Grigoriev I.V."/>
        </authorList>
    </citation>
    <scope>NUCLEOTIDE SEQUENCE</scope>
    <source>
        <strain evidence="6">CBS 342.82</strain>
    </source>
</reference>
<name>A0A6J3M602_9PEZI</name>
<feature type="compositionally biased region" description="Low complexity" evidence="3">
    <location>
        <begin position="596"/>
        <end position="615"/>
    </location>
</feature>
<dbReference type="RefSeq" id="XP_033460517.1">
    <property type="nucleotide sequence ID" value="XM_033599576.1"/>
</dbReference>
<dbReference type="InterPro" id="IPR011021">
    <property type="entry name" value="Arrestin-like_N"/>
</dbReference>
<evidence type="ECO:0000313" key="5">
    <source>
        <dbReference type="Proteomes" id="UP000504637"/>
    </source>
</evidence>
<keyword evidence="5" id="KW-1185">Reference proteome</keyword>
<evidence type="ECO:0000256" key="2">
    <source>
        <dbReference type="ARBA" id="ARBA00038766"/>
    </source>
</evidence>
<evidence type="ECO:0000256" key="3">
    <source>
        <dbReference type="SAM" id="MobiDB-lite"/>
    </source>
</evidence>
<dbReference type="GO" id="GO:0005829">
    <property type="term" value="C:cytosol"/>
    <property type="evidence" value="ECO:0007669"/>
    <property type="project" value="TreeGrafter"/>
</dbReference>
<reference evidence="6" key="2">
    <citation type="submission" date="2020-04" db="EMBL/GenBank/DDBJ databases">
        <authorList>
            <consortium name="NCBI Genome Project"/>
        </authorList>
    </citation>
    <scope>NUCLEOTIDE SEQUENCE</scope>
    <source>
        <strain evidence="6">CBS 342.82</strain>
    </source>
</reference>
<feature type="region of interest" description="Disordered" evidence="3">
    <location>
        <begin position="556"/>
        <end position="656"/>
    </location>
</feature>
<dbReference type="Gene3D" id="2.60.40.640">
    <property type="match status" value="1"/>
</dbReference>
<dbReference type="PANTHER" id="PTHR11188">
    <property type="entry name" value="ARRESTIN DOMAIN CONTAINING PROTEIN"/>
    <property type="match status" value="1"/>
</dbReference>
<feature type="compositionally biased region" description="Polar residues" evidence="3">
    <location>
        <begin position="621"/>
        <end position="642"/>
    </location>
</feature>
<feature type="compositionally biased region" description="Low complexity" evidence="3">
    <location>
        <begin position="492"/>
        <end position="514"/>
    </location>
</feature>
<sequence length="656" mass="70898">MVLSSKVPIVGNLKSKATLEIIPDTRFITFHGSEHEASSVKLTGRVRLTTPEATSILRPKIRLQGKRKIRWYQSSSVSHSAIEDKQIFWNQEQKLGVETAHKINAGSMEWAFEFELPPSMPESVEGMRETYIVYHLQASVSRPGWNAKDIVAQEHVRLVRTLGAASMESTRSRSNADIWANKVSYNISIPTDAVVYGTSITADVELSPLKKGLRFGKVQLKLLETVVKRLHTSEVPDLRTDRSKIEELEVAKTELEFPEDCKVTYEDETLEEPVLADEMYRFKATLPLPKSLTLCRQDVDLFQLNVTHRFNLLVNILNPEGHTSQLVCRLPVKLFISPNLPVDESNRVQDSGNRASDEALNNAEMTATAPPQYGRHFLDQIYSDISLSGFVSRAASGPATPAGIATLSRRGSHDNIASFNVMTDVHHGSAVPQLLHSRLTSLQESEGVQSQQWPQTGTSPPDGTSSHIADHTTPPSAASLLRQPSSLQIPATSGTTSSNSSSHPNPSPPSGTNGIAPHAVESDFDLDQLARIPSYNTALRTPGAVTPLSECPPSYIIATSRPPSPPVSATTATATSSRNPSPVDGTVGLTPPSGLSSEAATRPPASRSASPHSHPLGLSVPTRTSPPSEASGSSTAEPNNPHSRPAPAARMSRAGI</sequence>
<dbReference type="InterPro" id="IPR011022">
    <property type="entry name" value="Arrestin_C-like"/>
</dbReference>
<dbReference type="GO" id="GO:0070086">
    <property type="term" value="P:ubiquitin-dependent endocytosis"/>
    <property type="evidence" value="ECO:0007669"/>
    <property type="project" value="TreeGrafter"/>
</dbReference>
<feature type="compositionally biased region" description="Low complexity" evidence="3">
    <location>
        <begin position="643"/>
        <end position="656"/>
    </location>
</feature>
<evidence type="ECO:0000256" key="1">
    <source>
        <dbReference type="ARBA" id="ARBA00005298"/>
    </source>
</evidence>
<dbReference type="Proteomes" id="UP000504637">
    <property type="component" value="Unplaced"/>
</dbReference>
<dbReference type="Pfam" id="PF00339">
    <property type="entry name" value="Arrestin_N"/>
    <property type="match status" value="1"/>
</dbReference>
<feature type="compositionally biased region" description="Polar residues" evidence="3">
    <location>
        <begin position="443"/>
        <end position="467"/>
    </location>
</feature>
<organism evidence="6">
    <name type="scientific">Dissoconium aciculare CBS 342.82</name>
    <dbReference type="NCBI Taxonomy" id="1314786"/>
    <lineage>
        <taxon>Eukaryota</taxon>
        <taxon>Fungi</taxon>
        <taxon>Dikarya</taxon>
        <taxon>Ascomycota</taxon>
        <taxon>Pezizomycotina</taxon>
        <taxon>Dothideomycetes</taxon>
        <taxon>Dothideomycetidae</taxon>
        <taxon>Mycosphaerellales</taxon>
        <taxon>Dissoconiaceae</taxon>
        <taxon>Dissoconium</taxon>
    </lineage>
</organism>
<dbReference type="InterPro" id="IPR014756">
    <property type="entry name" value="Ig_E-set"/>
</dbReference>